<dbReference type="EMBL" id="CM027682">
    <property type="protein sequence ID" value="KAG0536768.1"/>
    <property type="molecule type" value="Genomic_DNA"/>
</dbReference>
<protein>
    <submittedName>
        <fullName evidence="2">Uncharacterized protein</fullName>
    </submittedName>
</protein>
<evidence type="ECO:0000313" key="3">
    <source>
        <dbReference type="Proteomes" id="UP000807115"/>
    </source>
</evidence>
<accession>A0A921RAA5</accession>
<comment type="caution">
    <text evidence="2">The sequence shown here is derived from an EMBL/GenBank/DDBJ whole genome shotgun (WGS) entry which is preliminary data.</text>
</comment>
<name>A0A921RAA5_SORBI</name>
<evidence type="ECO:0000313" key="2">
    <source>
        <dbReference type="EMBL" id="KAG0536768.1"/>
    </source>
</evidence>
<proteinExistence type="predicted"/>
<reference evidence="2" key="2">
    <citation type="submission" date="2020-10" db="EMBL/GenBank/DDBJ databases">
        <authorList>
            <person name="Cooper E.A."/>
            <person name="Brenton Z.W."/>
            <person name="Flinn B.S."/>
            <person name="Jenkins J."/>
            <person name="Shu S."/>
            <person name="Flowers D."/>
            <person name="Luo F."/>
            <person name="Wang Y."/>
            <person name="Xia P."/>
            <person name="Barry K."/>
            <person name="Daum C."/>
            <person name="Lipzen A."/>
            <person name="Yoshinaga Y."/>
            <person name="Schmutz J."/>
            <person name="Saski C."/>
            <person name="Vermerris W."/>
            <person name="Kresovich S."/>
        </authorList>
    </citation>
    <scope>NUCLEOTIDE SEQUENCE</scope>
</reference>
<gene>
    <name evidence="2" type="ORF">BDA96_03G091800</name>
</gene>
<dbReference type="Proteomes" id="UP000807115">
    <property type="component" value="Chromosome 3"/>
</dbReference>
<feature type="compositionally biased region" description="Basic and acidic residues" evidence="1">
    <location>
        <begin position="59"/>
        <end position="75"/>
    </location>
</feature>
<feature type="region of interest" description="Disordered" evidence="1">
    <location>
        <begin position="1"/>
        <end position="104"/>
    </location>
</feature>
<reference evidence="2" key="1">
    <citation type="journal article" date="2019" name="BMC Genomics">
        <title>A new reference genome for Sorghum bicolor reveals high levels of sequence similarity between sweet and grain genotypes: implications for the genetics of sugar metabolism.</title>
        <authorList>
            <person name="Cooper E.A."/>
            <person name="Brenton Z.W."/>
            <person name="Flinn B.S."/>
            <person name="Jenkins J."/>
            <person name="Shu S."/>
            <person name="Flowers D."/>
            <person name="Luo F."/>
            <person name="Wang Y."/>
            <person name="Xia P."/>
            <person name="Barry K."/>
            <person name="Daum C."/>
            <person name="Lipzen A."/>
            <person name="Yoshinaga Y."/>
            <person name="Schmutz J."/>
            <person name="Saski C."/>
            <person name="Vermerris W."/>
            <person name="Kresovich S."/>
        </authorList>
    </citation>
    <scope>NUCLEOTIDE SEQUENCE</scope>
</reference>
<feature type="compositionally biased region" description="Polar residues" evidence="1">
    <location>
        <begin position="94"/>
        <end position="104"/>
    </location>
</feature>
<evidence type="ECO:0000256" key="1">
    <source>
        <dbReference type="SAM" id="MobiDB-lite"/>
    </source>
</evidence>
<organism evidence="2 3">
    <name type="scientific">Sorghum bicolor</name>
    <name type="common">Sorghum</name>
    <name type="synonym">Sorghum vulgare</name>
    <dbReference type="NCBI Taxonomy" id="4558"/>
    <lineage>
        <taxon>Eukaryota</taxon>
        <taxon>Viridiplantae</taxon>
        <taxon>Streptophyta</taxon>
        <taxon>Embryophyta</taxon>
        <taxon>Tracheophyta</taxon>
        <taxon>Spermatophyta</taxon>
        <taxon>Magnoliopsida</taxon>
        <taxon>Liliopsida</taxon>
        <taxon>Poales</taxon>
        <taxon>Poaceae</taxon>
        <taxon>PACMAD clade</taxon>
        <taxon>Panicoideae</taxon>
        <taxon>Andropogonodae</taxon>
        <taxon>Andropogoneae</taxon>
        <taxon>Sorghinae</taxon>
        <taxon>Sorghum</taxon>
    </lineage>
</organism>
<dbReference type="AlphaFoldDB" id="A0A921RAA5"/>
<feature type="compositionally biased region" description="Basic residues" evidence="1">
    <location>
        <begin position="14"/>
        <end position="27"/>
    </location>
</feature>
<sequence length="104" mass="11488">MAERARRSGASVPRRSRCGMVKWRRGRAAAERQHGHGVAVRVRRGRAEDWAKSQPDQVLTERRQASPTTNDHDYAVQEQGGSMGAHGTFLRDSLATSMDKSATA</sequence>